<comment type="caution">
    <text evidence="2">The sequence shown here is derived from an EMBL/GenBank/DDBJ whole genome shotgun (WGS) entry which is preliminary data.</text>
</comment>
<dbReference type="EMBL" id="JACGWN010000011">
    <property type="protein sequence ID" value="KAL0420822.1"/>
    <property type="molecule type" value="Genomic_DNA"/>
</dbReference>
<evidence type="ECO:0000256" key="1">
    <source>
        <dbReference type="SAM" id="MobiDB-lite"/>
    </source>
</evidence>
<name>A0AAW2UV14_9LAMI</name>
<accession>A0AAW2UV14</accession>
<protein>
    <submittedName>
        <fullName evidence="2">Uncharacterized protein</fullName>
    </submittedName>
</protein>
<sequence length="77" mass="8404">MPPTERPPMQGVPLQAVVWADELNWHLDSLPACSGDGYVGLPANPSWDLWVMASSIPTDLPKAPSKQSCKKYTPAEK</sequence>
<proteinExistence type="predicted"/>
<dbReference type="AlphaFoldDB" id="A0AAW2UV14"/>
<evidence type="ECO:0000313" key="2">
    <source>
        <dbReference type="EMBL" id="KAL0420822.1"/>
    </source>
</evidence>
<reference evidence="2" key="2">
    <citation type="journal article" date="2024" name="Plant">
        <title>Genomic evolution and insights into agronomic trait innovations of Sesamum species.</title>
        <authorList>
            <person name="Miao H."/>
            <person name="Wang L."/>
            <person name="Qu L."/>
            <person name="Liu H."/>
            <person name="Sun Y."/>
            <person name="Le M."/>
            <person name="Wang Q."/>
            <person name="Wei S."/>
            <person name="Zheng Y."/>
            <person name="Lin W."/>
            <person name="Duan Y."/>
            <person name="Cao H."/>
            <person name="Xiong S."/>
            <person name="Wang X."/>
            <person name="Wei L."/>
            <person name="Li C."/>
            <person name="Ma Q."/>
            <person name="Ju M."/>
            <person name="Zhao R."/>
            <person name="Li G."/>
            <person name="Mu C."/>
            <person name="Tian Q."/>
            <person name="Mei H."/>
            <person name="Zhang T."/>
            <person name="Gao T."/>
            <person name="Zhang H."/>
        </authorList>
    </citation>
    <scope>NUCLEOTIDE SEQUENCE</scope>
    <source>
        <strain evidence="2">KEN1</strain>
    </source>
</reference>
<feature type="region of interest" description="Disordered" evidence="1">
    <location>
        <begin position="58"/>
        <end position="77"/>
    </location>
</feature>
<gene>
    <name evidence="2" type="ORF">Slati_3105100</name>
</gene>
<reference evidence="2" key="1">
    <citation type="submission" date="2020-06" db="EMBL/GenBank/DDBJ databases">
        <authorList>
            <person name="Li T."/>
            <person name="Hu X."/>
            <person name="Zhang T."/>
            <person name="Song X."/>
            <person name="Zhang H."/>
            <person name="Dai N."/>
            <person name="Sheng W."/>
            <person name="Hou X."/>
            <person name="Wei L."/>
        </authorList>
    </citation>
    <scope>NUCLEOTIDE SEQUENCE</scope>
    <source>
        <strain evidence="2">KEN1</strain>
        <tissue evidence="2">Leaf</tissue>
    </source>
</reference>
<organism evidence="2">
    <name type="scientific">Sesamum latifolium</name>
    <dbReference type="NCBI Taxonomy" id="2727402"/>
    <lineage>
        <taxon>Eukaryota</taxon>
        <taxon>Viridiplantae</taxon>
        <taxon>Streptophyta</taxon>
        <taxon>Embryophyta</taxon>
        <taxon>Tracheophyta</taxon>
        <taxon>Spermatophyta</taxon>
        <taxon>Magnoliopsida</taxon>
        <taxon>eudicotyledons</taxon>
        <taxon>Gunneridae</taxon>
        <taxon>Pentapetalae</taxon>
        <taxon>asterids</taxon>
        <taxon>lamiids</taxon>
        <taxon>Lamiales</taxon>
        <taxon>Pedaliaceae</taxon>
        <taxon>Sesamum</taxon>
    </lineage>
</organism>